<feature type="non-terminal residue" evidence="1">
    <location>
        <position position="86"/>
    </location>
</feature>
<dbReference type="AlphaFoldDB" id="A0A382DX46"/>
<feature type="non-terminal residue" evidence="1">
    <location>
        <position position="1"/>
    </location>
</feature>
<evidence type="ECO:0000313" key="1">
    <source>
        <dbReference type="EMBL" id="SVB42719.1"/>
    </source>
</evidence>
<dbReference type="EMBL" id="UINC01041445">
    <property type="protein sequence ID" value="SVB42719.1"/>
    <property type="molecule type" value="Genomic_DNA"/>
</dbReference>
<accession>A0A382DX46</accession>
<reference evidence="1" key="1">
    <citation type="submission" date="2018-05" db="EMBL/GenBank/DDBJ databases">
        <authorList>
            <person name="Lanie J.A."/>
            <person name="Ng W.-L."/>
            <person name="Kazmierczak K.M."/>
            <person name="Andrzejewski T.M."/>
            <person name="Davidsen T.M."/>
            <person name="Wayne K.J."/>
            <person name="Tettelin H."/>
            <person name="Glass J.I."/>
            <person name="Rusch D."/>
            <person name="Podicherti R."/>
            <person name="Tsui H.-C.T."/>
            <person name="Winkler M.E."/>
        </authorList>
    </citation>
    <scope>NUCLEOTIDE SEQUENCE</scope>
</reference>
<name>A0A382DX46_9ZZZZ</name>
<sequence length="86" mass="9508">VSLEYGPKIPILCSTRRTASGIHGDPGAALIARTNSFDRMTRVMQDCKPTDMLEYTPEVARETAPLLDRVKAFIPPVEWPTIAPLI</sequence>
<organism evidence="1">
    <name type="scientific">marine metagenome</name>
    <dbReference type="NCBI Taxonomy" id="408172"/>
    <lineage>
        <taxon>unclassified sequences</taxon>
        <taxon>metagenomes</taxon>
        <taxon>ecological metagenomes</taxon>
    </lineage>
</organism>
<protein>
    <submittedName>
        <fullName evidence="1">Uncharacterized protein</fullName>
    </submittedName>
</protein>
<proteinExistence type="predicted"/>
<gene>
    <name evidence="1" type="ORF">METZ01_LOCUS195573</name>
</gene>